<dbReference type="GeneID" id="27308497"/>
<proteinExistence type="predicted"/>
<dbReference type="Pfam" id="PF13420">
    <property type="entry name" value="Acetyltransf_4"/>
    <property type="match status" value="1"/>
</dbReference>
<dbReference type="SUPFAM" id="SSF55729">
    <property type="entry name" value="Acyl-CoA N-acyltransferases (Nat)"/>
    <property type="match status" value="1"/>
</dbReference>
<dbReference type="InParanoid" id="A0A0D2BBA6"/>
<evidence type="ECO:0000313" key="2">
    <source>
        <dbReference type="EMBL" id="KIW08559.1"/>
    </source>
</evidence>
<dbReference type="AlphaFoldDB" id="A0A0D2BBA6"/>
<dbReference type="InterPro" id="IPR000182">
    <property type="entry name" value="GNAT_dom"/>
</dbReference>
<sequence length="191" mass="21573">MPKIPVMLRAATEDDMASVSEIHRHYVQNTVVTFSIDPLSVEQHVENLKKVQNQSLPYIVAVTENSTVVGYSYLTGFRSGKGGYRHTVELSVFCHPDYLYKGIGTQLLSKIIEVASKPGENAEFATGVRPEDRRVRHIIACMAVNTDSKEEGLGLKRYYEGFGFVLNGHLKEVGYKLGRWVDTMYLQKTLW</sequence>
<dbReference type="EMBL" id="KN847530">
    <property type="protein sequence ID" value="KIW08559.1"/>
    <property type="molecule type" value="Genomic_DNA"/>
</dbReference>
<dbReference type="Proteomes" id="UP000053259">
    <property type="component" value="Unassembled WGS sequence"/>
</dbReference>
<dbReference type="STRING" id="253628.A0A0D2BBA6"/>
<feature type="domain" description="N-acetyltransferase" evidence="1">
    <location>
        <begin position="6"/>
        <end position="191"/>
    </location>
</feature>
<evidence type="ECO:0000313" key="3">
    <source>
        <dbReference type="Proteomes" id="UP000053259"/>
    </source>
</evidence>
<reference evidence="2 3" key="1">
    <citation type="submission" date="2015-01" db="EMBL/GenBank/DDBJ databases">
        <title>The Genome Sequence of Ochroconis gallopava CBS43764.</title>
        <authorList>
            <consortium name="The Broad Institute Genomics Platform"/>
            <person name="Cuomo C."/>
            <person name="de Hoog S."/>
            <person name="Gorbushina A."/>
            <person name="Stielow B."/>
            <person name="Teixiera M."/>
            <person name="Abouelleil A."/>
            <person name="Chapman S.B."/>
            <person name="Priest M."/>
            <person name="Young S.K."/>
            <person name="Wortman J."/>
            <person name="Nusbaum C."/>
            <person name="Birren B."/>
        </authorList>
    </citation>
    <scope>NUCLEOTIDE SEQUENCE [LARGE SCALE GENOMIC DNA]</scope>
    <source>
        <strain evidence="2 3">CBS 43764</strain>
    </source>
</reference>
<dbReference type="Gene3D" id="3.40.630.30">
    <property type="match status" value="1"/>
</dbReference>
<gene>
    <name evidence="2" type="ORF">PV09_00524</name>
</gene>
<dbReference type="CDD" id="cd04301">
    <property type="entry name" value="NAT_SF"/>
    <property type="match status" value="1"/>
</dbReference>
<accession>A0A0D2BBA6</accession>
<dbReference type="VEuPathDB" id="FungiDB:PV09_00524"/>
<name>A0A0D2BBA6_9PEZI</name>
<dbReference type="OrthoDB" id="2129362at2759"/>
<dbReference type="HOGENOM" id="CLU_013985_4_1_1"/>
<dbReference type="PROSITE" id="PS51186">
    <property type="entry name" value="GNAT"/>
    <property type="match status" value="1"/>
</dbReference>
<dbReference type="GO" id="GO:0016747">
    <property type="term" value="F:acyltransferase activity, transferring groups other than amino-acyl groups"/>
    <property type="evidence" value="ECO:0007669"/>
    <property type="project" value="InterPro"/>
</dbReference>
<protein>
    <recommendedName>
        <fullName evidence="1">N-acetyltransferase domain-containing protein</fullName>
    </recommendedName>
</protein>
<organism evidence="2 3">
    <name type="scientific">Verruconis gallopava</name>
    <dbReference type="NCBI Taxonomy" id="253628"/>
    <lineage>
        <taxon>Eukaryota</taxon>
        <taxon>Fungi</taxon>
        <taxon>Dikarya</taxon>
        <taxon>Ascomycota</taxon>
        <taxon>Pezizomycotina</taxon>
        <taxon>Dothideomycetes</taxon>
        <taxon>Pleosporomycetidae</taxon>
        <taxon>Venturiales</taxon>
        <taxon>Sympoventuriaceae</taxon>
        <taxon>Verruconis</taxon>
    </lineage>
</organism>
<dbReference type="InterPro" id="IPR016181">
    <property type="entry name" value="Acyl_CoA_acyltransferase"/>
</dbReference>
<evidence type="ECO:0000259" key="1">
    <source>
        <dbReference type="PROSITE" id="PS51186"/>
    </source>
</evidence>
<keyword evidence="3" id="KW-1185">Reference proteome</keyword>
<dbReference type="RefSeq" id="XP_016218428.1">
    <property type="nucleotide sequence ID" value="XM_016353275.1"/>
</dbReference>